<dbReference type="Gene3D" id="1.20.1440.60">
    <property type="entry name" value="23S rRNA-intervening sequence"/>
    <property type="match status" value="1"/>
</dbReference>
<dbReference type="InterPro" id="IPR036583">
    <property type="entry name" value="23S_rRNA_IVS_sf"/>
</dbReference>
<sequence>MKPHYRLRAWQEAMCLASQVYSWSADFPTEERFGLTAQIRRAAVSVPSNIAEGAGRGSPNELRQFLRIARGSLIEIDTQYLLAINLGFKAPDQSLADQIDKTGKLITGLMSSIGRQ</sequence>
<keyword evidence="2" id="KW-1185">Reference proteome</keyword>
<dbReference type="NCBIfam" id="TIGR02436">
    <property type="entry name" value="four helix bundle protein"/>
    <property type="match status" value="1"/>
</dbReference>
<dbReference type="Pfam" id="PF05635">
    <property type="entry name" value="23S_rRNA_IVP"/>
    <property type="match status" value="1"/>
</dbReference>
<reference evidence="1" key="1">
    <citation type="submission" date="2021-04" db="EMBL/GenBank/DDBJ databases">
        <title>Oceanospirillales bacteria with DddD are important DMSP degraders in coastal seawater.</title>
        <authorList>
            <person name="Liu J."/>
        </authorList>
    </citation>
    <scope>NUCLEOTIDE SEQUENCE</scope>
    <source>
        <strain evidence="1">D13-1</strain>
    </source>
</reference>
<protein>
    <submittedName>
        <fullName evidence="1">Four helix bundle protein</fullName>
    </submittedName>
</protein>
<dbReference type="PANTHER" id="PTHR38471">
    <property type="entry name" value="FOUR HELIX BUNDLE PROTEIN"/>
    <property type="match status" value="1"/>
</dbReference>
<dbReference type="EMBL" id="CP073347">
    <property type="protein sequence ID" value="UTW10625.1"/>
    <property type="molecule type" value="Genomic_DNA"/>
</dbReference>
<dbReference type="PANTHER" id="PTHR38471:SF2">
    <property type="entry name" value="FOUR HELIX BUNDLE PROTEIN"/>
    <property type="match status" value="1"/>
</dbReference>
<accession>A0ABY5HH82</accession>
<dbReference type="SUPFAM" id="SSF158446">
    <property type="entry name" value="IVS-encoded protein-like"/>
    <property type="match status" value="1"/>
</dbReference>
<evidence type="ECO:0000313" key="2">
    <source>
        <dbReference type="Proteomes" id="UP001058461"/>
    </source>
</evidence>
<gene>
    <name evidence="1" type="ORF">KDW95_15155</name>
</gene>
<dbReference type="Proteomes" id="UP001058461">
    <property type="component" value="Chromosome"/>
</dbReference>
<name>A0ABY5HH82_9GAMM</name>
<dbReference type="CDD" id="cd16377">
    <property type="entry name" value="23S_rRNA_IVP_like"/>
    <property type="match status" value="1"/>
</dbReference>
<dbReference type="InterPro" id="IPR012657">
    <property type="entry name" value="23S_rRNA-intervening_sequence"/>
</dbReference>
<dbReference type="RefSeq" id="WP_255852673.1">
    <property type="nucleotide sequence ID" value="NZ_CP073347.1"/>
</dbReference>
<proteinExistence type="predicted"/>
<evidence type="ECO:0000313" key="1">
    <source>
        <dbReference type="EMBL" id="UTW10625.1"/>
    </source>
</evidence>
<organism evidence="1 2">
    <name type="scientific">Marinobacterium rhizophilum</name>
    <dbReference type="NCBI Taxonomy" id="420402"/>
    <lineage>
        <taxon>Bacteria</taxon>
        <taxon>Pseudomonadati</taxon>
        <taxon>Pseudomonadota</taxon>
        <taxon>Gammaproteobacteria</taxon>
        <taxon>Oceanospirillales</taxon>
        <taxon>Oceanospirillaceae</taxon>
        <taxon>Marinobacterium</taxon>
    </lineage>
</organism>